<feature type="region of interest" description="Disordered" evidence="4">
    <location>
        <begin position="483"/>
        <end position="516"/>
    </location>
</feature>
<keyword evidence="7" id="KW-1185">Reference proteome</keyword>
<feature type="region of interest" description="Disordered" evidence="4">
    <location>
        <begin position="546"/>
        <end position="605"/>
    </location>
</feature>
<dbReference type="EMBL" id="CAADRA010007547">
    <property type="protein sequence ID" value="VFU01960.1"/>
    <property type="molecule type" value="Genomic_DNA"/>
</dbReference>
<dbReference type="PANTHER" id="PTHR43102">
    <property type="entry name" value="SLR1143 PROTEIN"/>
    <property type="match status" value="1"/>
</dbReference>
<dbReference type="SUPFAM" id="SSF55781">
    <property type="entry name" value="GAF domain-like"/>
    <property type="match status" value="1"/>
</dbReference>
<dbReference type="Proteomes" id="UP000332933">
    <property type="component" value="Unassembled WGS sequence"/>
</dbReference>
<dbReference type="PANTHER" id="PTHR43102:SF2">
    <property type="entry name" value="GAF DOMAIN-CONTAINING PROTEIN"/>
    <property type="match status" value="1"/>
</dbReference>
<dbReference type="InterPro" id="IPR013083">
    <property type="entry name" value="Znf_RING/FYVE/PHD"/>
</dbReference>
<dbReference type="Gene3D" id="3.30.450.40">
    <property type="match status" value="1"/>
</dbReference>
<dbReference type="InterPro" id="IPR017907">
    <property type="entry name" value="Znf_RING_CS"/>
</dbReference>
<evidence type="ECO:0000256" key="4">
    <source>
        <dbReference type="SAM" id="MobiDB-lite"/>
    </source>
</evidence>
<dbReference type="InterPro" id="IPR029016">
    <property type="entry name" value="GAF-like_dom_sf"/>
</dbReference>
<dbReference type="OrthoDB" id="303614at2759"/>
<keyword evidence="2" id="KW-0863">Zinc-finger</keyword>
<evidence type="ECO:0000313" key="5">
    <source>
        <dbReference type="EMBL" id="KAF0682537.1"/>
    </source>
</evidence>
<dbReference type="Gene3D" id="3.30.40.10">
    <property type="entry name" value="Zinc/RING finger domain, C3HC4 (zinc finger)"/>
    <property type="match status" value="1"/>
</dbReference>
<dbReference type="AlphaFoldDB" id="A0A485LU82"/>
<feature type="compositionally biased region" description="Pro residues" evidence="4">
    <location>
        <begin position="492"/>
        <end position="514"/>
    </location>
</feature>
<evidence type="ECO:0000256" key="2">
    <source>
        <dbReference type="ARBA" id="ARBA00022771"/>
    </source>
</evidence>
<evidence type="ECO:0000313" key="6">
    <source>
        <dbReference type="EMBL" id="VFU01960.1"/>
    </source>
</evidence>
<evidence type="ECO:0000256" key="3">
    <source>
        <dbReference type="ARBA" id="ARBA00022833"/>
    </source>
</evidence>
<dbReference type="PROSITE" id="PS00518">
    <property type="entry name" value="ZF_RING_1"/>
    <property type="match status" value="1"/>
</dbReference>
<protein>
    <submittedName>
        <fullName evidence="6">Aste57867_25335 protein</fullName>
    </submittedName>
</protein>
<keyword evidence="1" id="KW-0479">Metal-binding</keyword>
<sequence length="815" mass="88716">MSHPHDKRDAAITVSIVDDTFGNLSLHHTICLGLVAVWIHWHFSQSAIFMMPQHGTAISIAYGDVFSLLRAKAARDTPTLEVVDTDDSSSSSLLWVATRSKWPWAFADYDPAAPLSTLLPRGVAVARYIKEAVEAGCFVDCGNHGRVVAAKDATRNVFAVHTTTELTATLPAVLNALVGPRGAQFDVLLQHVFGDKLLDTAVHATLGVDVHGNVDPSPLPPRMATVGSFLYDDSSLFKKRWKEVQYFDYLHVHASLRAVTRVFKTIDNPTKATRDATRMQHMLFGYCIESLDVQTSSRGRVRVTFYGDFCLAPHEPTSAVRDAKALLEKLASTVPLVHRMVAHTEKRWCRACLKTFSLFRHATTCVSCSHWFCHDCVRTDCVGDAARGAAFDVRVCVLCHGIATSAPPRRGSSALELPPPPATCAKCTTRPATTTCRLCRADCCGTCCHVEQFQNHHAPDDRTIDVWICRSCTCDGSDDAEVHAAVSEASPPASPTRSLPPRPNTPHGQPPPRQTPIVLFSHRDFVETKTISIVYKHLVRISEGNERAAPDRDTDDEDASDSEANDDVPTTPACLRRSLHPERTSEPFNVDDDDSATMLSSPFDIDSPPASPAAISVLLLPPQLEYIAPPESETPPRVDADVVRAAAFLNLDSNDALDEICLHAATRLDCAYAFVNLLYKGNFMLKAVATTADAAHVPTRVPRDCPLATHSSALPLFVPDADADARFAASPLVAGKEQVRFYYGLPLVPPSGVLLGTVAVADVHPRGRLSAAQRDNLLEFAHQVMSLIVARLPPEIHDPLIGVDSTHHGQTTVVS</sequence>
<dbReference type="GO" id="GO:0008270">
    <property type="term" value="F:zinc ion binding"/>
    <property type="evidence" value="ECO:0007669"/>
    <property type="project" value="UniProtKB-KW"/>
</dbReference>
<evidence type="ECO:0000256" key="1">
    <source>
        <dbReference type="ARBA" id="ARBA00022723"/>
    </source>
</evidence>
<name>A0A485LU82_9STRA</name>
<feature type="compositionally biased region" description="Acidic residues" evidence="4">
    <location>
        <begin position="553"/>
        <end position="566"/>
    </location>
</feature>
<keyword evidence="3" id="KW-0862">Zinc</keyword>
<proteinExistence type="predicted"/>
<accession>A0A485LU82</accession>
<dbReference type="EMBL" id="VJMH01007521">
    <property type="protein sequence ID" value="KAF0682537.1"/>
    <property type="molecule type" value="Genomic_DNA"/>
</dbReference>
<reference evidence="6 7" key="1">
    <citation type="submission" date="2019-03" db="EMBL/GenBank/DDBJ databases">
        <authorList>
            <person name="Gaulin E."/>
            <person name="Dumas B."/>
        </authorList>
    </citation>
    <scope>NUCLEOTIDE SEQUENCE [LARGE SCALE GENOMIC DNA]</scope>
    <source>
        <strain evidence="6">CBS 568.67</strain>
    </source>
</reference>
<dbReference type="InterPro" id="IPR011011">
    <property type="entry name" value="Znf_FYVE_PHD"/>
</dbReference>
<evidence type="ECO:0000313" key="7">
    <source>
        <dbReference type="Proteomes" id="UP000332933"/>
    </source>
</evidence>
<dbReference type="SUPFAM" id="SSF57903">
    <property type="entry name" value="FYVE/PHD zinc finger"/>
    <property type="match status" value="1"/>
</dbReference>
<reference evidence="5" key="2">
    <citation type="submission" date="2019-06" db="EMBL/GenBank/DDBJ databases">
        <title>Genomics analysis of Aphanomyces spp. identifies a new class of oomycete effector associated with host adaptation.</title>
        <authorList>
            <person name="Gaulin E."/>
        </authorList>
    </citation>
    <scope>NUCLEOTIDE SEQUENCE</scope>
    <source>
        <strain evidence="5">CBS 578.67</strain>
    </source>
</reference>
<gene>
    <name evidence="6" type="primary">Aste57867_25335</name>
    <name evidence="5" type="ORF">As57867_025257</name>
    <name evidence="6" type="ORF">ASTE57867_25335</name>
</gene>
<dbReference type="CDD" id="cd00065">
    <property type="entry name" value="FYVE_like_SF"/>
    <property type="match status" value="1"/>
</dbReference>
<organism evidence="6 7">
    <name type="scientific">Aphanomyces stellatus</name>
    <dbReference type="NCBI Taxonomy" id="120398"/>
    <lineage>
        <taxon>Eukaryota</taxon>
        <taxon>Sar</taxon>
        <taxon>Stramenopiles</taxon>
        <taxon>Oomycota</taxon>
        <taxon>Saprolegniomycetes</taxon>
        <taxon>Saprolegniales</taxon>
        <taxon>Verrucalvaceae</taxon>
        <taxon>Aphanomyces</taxon>
    </lineage>
</organism>